<organism evidence="3 4">
    <name type="scientific">Drosophila kikkawai</name>
    <name type="common">Fruit fly</name>
    <dbReference type="NCBI Taxonomy" id="30033"/>
    <lineage>
        <taxon>Eukaryota</taxon>
        <taxon>Metazoa</taxon>
        <taxon>Ecdysozoa</taxon>
        <taxon>Arthropoda</taxon>
        <taxon>Hexapoda</taxon>
        <taxon>Insecta</taxon>
        <taxon>Pterygota</taxon>
        <taxon>Neoptera</taxon>
        <taxon>Endopterygota</taxon>
        <taxon>Diptera</taxon>
        <taxon>Brachycera</taxon>
        <taxon>Muscomorpha</taxon>
        <taxon>Ephydroidea</taxon>
        <taxon>Drosophilidae</taxon>
        <taxon>Drosophila</taxon>
        <taxon>Sophophora</taxon>
    </lineage>
</organism>
<keyword evidence="3" id="KW-1185">Reference proteome</keyword>
<reference evidence="4" key="1">
    <citation type="submission" date="2025-08" db="UniProtKB">
        <authorList>
            <consortium name="RefSeq"/>
        </authorList>
    </citation>
    <scope>IDENTIFICATION</scope>
    <source>
        <strain evidence="4">14028-0561.14</strain>
        <tissue evidence="4">Whole fly</tissue>
    </source>
</reference>
<dbReference type="GeneID" id="108079776"/>
<evidence type="ECO:0000313" key="3">
    <source>
        <dbReference type="Proteomes" id="UP001652661"/>
    </source>
</evidence>
<feature type="transmembrane region" description="Helical" evidence="2">
    <location>
        <begin position="208"/>
        <end position="231"/>
    </location>
</feature>
<dbReference type="OMA" id="MHKQRLP"/>
<dbReference type="OrthoDB" id="8012606at2759"/>
<dbReference type="Proteomes" id="UP001652661">
    <property type="component" value="Chromosome 3L"/>
</dbReference>
<dbReference type="RefSeq" id="XP_017029708.1">
    <property type="nucleotide sequence ID" value="XM_017174219.3"/>
</dbReference>
<dbReference type="AlphaFoldDB" id="A0A6P4J5D4"/>
<keyword evidence="2" id="KW-1133">Transmembrane helix</keyword>
<keyword evidence="2" id="KW-0812">Transmembrane</keyword>
<evidence type="ECO:0000256" key="1">
    <source>
        <dbReference type="SAM" id="MobiDB-lite"/>
    </source>
</evidence>
<gene>
    <name evidence="4" type="primary">LOC108079776</name>
</gene>
<evidence type="ECO:0000313" key="4">
    <source>
        <dbReference type="RefSeq" id="XP_017029708.1"/>
    </source>
</evidence>
<evidence type="ECO:0000256" key="2">
    <source>
        <dbReference type="SAM" id="Phobius"/>
    </source>
</evidence>
<feature type="region of interest" description="Disordered" evidence="1">
    <location>
        <begin position="1"/>
        <end position="34"/>
    </location>
</feature>
<proteinExistence type="predicted"/>
<feature type="transmembrane region" description="Helical" evidence="2">
    <location>
        <begin position="276"/>
        <end position="297"/>
    </location>
</feature>
<protein>
    <submittedName>
        <fullName evidence="4">Uncharacterized protein</fullName>
    </submittedName>
</protein>
<accession>A0A6P4J5D4</accession>
<name>A0A6P4J5D4_DROKI</name>
<keyword evidence="2" id="KW-0472">Membrane</keyword>
<sequence length="309" mass="34165">MHRQRSPFTAGPGGFGASPFNFNASQFGEGTGQGFSHATDGLNGMPFMGQPSIKPMMRSISRQRQLAEDGNGLDSLPPLPIMAQRLLSSGGVMGHGRTGKAPFVPTAFAPYEGDITFLKDTPKTGSMSKPNQSLESQNFIESLRSNEEIAAKETDSESDLCIQKQGADLITESRWRRILDCVLEAIPEHRRRRWEAYSQSAIAKHMLFVLQLFVMLVRGVVVLAAPLGGVMRSCRFGIWRTKSQLRSTMRQMLWRMVNAKANDTVVFLIVVLATPWLFLVSLVGFAFSLAFSLKTGLTQGVHQMRLRLA</sequence>